<dbReference type="Proteomes" id="UP000696485">
    <property type="component" value="Unassembled WGS sequence"/>
</dbReference>
<evidence type="ECO:0000313" key="3">
    <source>
        <dbReference type="Proteomes" id="UP000696485"/>
    </source>
</evidence>
<feature type="compositionally biased region" description="Basic and acidic residues" evidence="1">
    <location>
        <begin position="471"/>
        <end position="486"/>
    </location>
</feature>
<sequence length="715" mass="80308">MTRDLTLRHLHDHDTSDGMELIHGVLHTAVDECDNMAHLDSALINLQGIAQGLPIQRYTVRQSKEVQLFSDRAFDDECQARKPRFNVWTFRSALPTSPRVTLSNCESPSLIKTGVLFLRIKSFADFSLPVPTEGAMVSIRIDTGLEKVDTDYIPLEDIEMLFNQDPVTPDLALTITLHLMQSPHLHPRSQPPPLTANISECINLEDPLLQNHSDHRNKRALHDSGISFVRSPNSTLSWRATAATISSRTSRSLASVFQKQYAQTNRSSRCSSEDDGTNAASAGVGSIYPSFLGESSSANSANSVPRQSMVSLASATKSTIAKWKRNILTPSSRKKKSSDPSTSAENDQVPEQDNAPAIHYPGPRARLDASLHDLPVLVQHSDSVIDYSSSPSLPQLSMEQIRGSETPLQILSRHTLFEDENCIARSGIMFEDLRAACENQIVRVEFLSINNWMDRTDYSRKSIPSQKRSRKQESRGDDRDDDSKTTLEDLAEGDFVVGKILTSLCFLPGQAMDPEDALFEDENRIPTEPQNMLECQQGLHYFQWQSRTTYQGSLFYMTESNVWVEGLFRIVGSKLWRCNYRLNSDMQGHNDENLEMVAYLDLESVNSIETNLGVFATRPSSLKEQDRGQMDALPGEMNFGGEQVPFYAVNNSFRMHMTSVETSEDNSNAKAKNDPRVQDFYARTPESGQEWVTALMTSCQDRPPTPYWLHIKDDQ</sequence>
<dbReference type="EMBL" id="JAAAUY010000042">
    <property type="protein sequence ID" value="KAF9336931.1"/>
    <property type="molecule type" value="Genomic_DNA"/>
</dbReference>
<organism evidence="2 3">
    <name type="scientific">Podila minutissima</name>
    <dbReference type="NCBI Taxonomy" id="64525"/>
    <lineage>
        <taxon>Eukaryota</taxon>
        <taxon>Fungi</taxon>
        <taxon>Fungi incertae sedis</taxon>
        <taxon>Mucoromycota</taxon>
        <taxon>Mortierellomycotina</taxon>
        <taxon>Mortierellomycetes</taxon>
        <taxon>Mortierellales</taxon>
        <taxon>Mortierellaceae</taxon>
        <taxon>Podila</taxon>
    </lineage>
</organism>
<feature type="region of interest" description="Disordered" evidence="1">
    <location>
        <begin position="460"/>
        <end position="486"/>
    </location>
</feature>
<proteinExistence type="predicted"/>
<protein>
    <submittedName>
        <fullName evidence="2">Uncharacterized protein</fullName>
    </submittedName>
</protein>
<feature type="region of interest" description="Disordered" evidence="1">
    <location>
        <begin position="324"/>
        <end position="363"/>
    </location>
</feature>
<dbReference type="AlphaFoldDB" id="A0A9P5SV46"/>
<keyword evidence="3" id="KW-1185">Reference proteome</keyword>
<evidence type="ECO:0000313" key="2">
    <source>
        <dbReference type="EMBL" id="KAF9336931.1"/>
    </source>
</evidence>
<comment type="caution">
    <text evidence="2">The sequence shown here is derived from an EMBL/GenBank/DDBJ whole genome shotgun (WGS) entry which is preliminary data.</text>
</comment>
<evidence type="ECO:0000256" key="1">
    <source>
        <dbReference type="SAM" id="MobiDB-lite"/>
    </source>
</evidence>
<name>A0A9P5SV46_9FUNG</name>
<reference evidence="2" key="1">
    <citation type="journal article" date="2020" name="Fungal Divers.">
        <title>Resolving the Mortierellaceae phylogeny through synthesis of multi-gene phylogenetics and phylogenomics.</title>
        <authorList>
            <person name="Vandepol N."/>
            <person name="Liber J."/>
            <person name="Desiro A."/>
            <person name="Na H."/>
            <person name="Kennedy M."/>
            <person name="Barry K."/>
            <person name="Grigoriev I.V."/>
            <person name="Miller A.N."/>
            <person name="O'Donnell K."/>
            <person name="Stajich J.E."/>
            <person name="Bonito G."/>
        </authorList>
    </citation>
    <scope>NUCLEOTIDE SEQUENCE</scope>
    <source>
        <strain evidence="2">NVP1</strain>
    </source>
</reference>
<gene>
    <name evidence="2" type="ORF">BG006_006901</name>
</gene>
<accession>A0A9P5SV46</accession>